<proteinExistence type="predicted"/>
<sequence>MKKLIIDTDCGIDDAIAIMMAISREDVDVVGITTVSGNTYVDQVTDNVLRLLSYFGRKDIPVFKGATVPLIQELSRGEKIHGENGLGGVLLPETDKKEETIKAPDAIFKLAKENEGLIVITLGPLTNVAMAINLYPELKNLIKEVVSMGGALERGNVTRFAEFNFYQDPEAVQFVINSGIPMTVVPWDPIANSMFLENELKEFVDESSSAGKLLLDLVQTPMNFIEKFYGVRGVVFPDPMTVAYVLDEKVGKNVILGDLRMELNYTTLRGASILVEG</sequence>
<evidence type="ECO:0000259" key="3">
    <source>
        <dbReference type="Pfam" id="PF01156"/>
    </source>
</evidence>
<dbReference type="GO" id="GO:0006152">
    <property type="term" value="P:purine nucleoside catabolic process"/>
    <property type="evidence" value="ECO:0007669"/>
    <property type="project" value="TreeGrafter"/>
</dbReference>
<reference evidence="4" key="1">
    <citation type="journal article" date="2020" name="mSystems">
        <title>Genome- and Community-Level Interaction Insights into Carbon Utilization and Element Cycling Functions of Hydrothermarchaeota in Hydrothermal Sediment.</title>
        <authorList>
            <person name="Zhou Z."/>
            <person name="Liu Y."/>
            <person name="Xu W."/>
            <person name="Pan J."/>
            <person name="Luo Z.H."/>
            <person name="Li M."/>
        </authorList>
    </citation>
    <scope>NUCLEOTIDE SEQUENCE [LARGE SCALE GENOMIC DNA]</scope>
    <source>
        <strain evidence="4">HyVt-219</strain>
    </source>
</reference>
<dbReference type="PANTHER" id="PTHR12304:SF58">
    <property type="entry name" value="INOSINE_URIDINE-PREFERRING NUCLEOSIDE HYDROLASE DOMAIN-CONTAINING PROTEIN"/>
    <property type="match status" value="1"/>
</dbReference>
<dbReference type="GO" id="GO:0005829">
    <property type="term" value="C:cytosol"/>
    <property type="evidence" value="ECO:0007669"/>
    <property type="project" value="TreeGrafter"/>
</dbReference>
<dbReference type="GO" id="GO:0008477">
    <property type="term" value="F:purine nucleosidase activity"/>
    <property type="evidence" value="ECO:0007669"/>
    <property type="project" value="TreeGrafter"/>
</dbReference>
<keyword evidence="2" id="KW-0326">Glycosidase</keyword>
<evidence type="ECO:0000256" key="2">
    <source>
        <dbReference type="ARBA" id="ARBA00023295"/>
    </source>
</evidence>
<feature type="non-terminal residue" evidence="4">
    <location>
        <position position="277"/>
    </location>
</feature>
<comment type="caution">
    <text evidence="4">The sequence shown here is derived from an EMBL/GenBank/DDBJ whole genome shotgun (WGS) entry which is preliminary data.</text>
</comment>
<protein>
    <submittedName>
        <fullName evidence="4">Nucleoside hydrolase</fullName>
    </submittedName>
</protein>
<gene>
    <name evidence="4" type="ORF">ENG47_04000</name>
</gene>
<name>A0A7V0QTB4_UNCAE</name>
<dbReference type="PANTHER" id="PTHR12304">
    <property type="entry name" value="INOSINE-URIDINE PREFERRING NUCLEOSIDE HYDROLASE"/>
    <property type="match status" value="1"/>
</dbReference>
<dbReference type="Pfam" id="PF01156">
    <property type="entry name" value="IU_nuc_hydro"/>
    <property type="match status" value="1"/>
</dbReference>
<organism evidence="4">
    <name type="scientific">Aerophobetes bacterium</name>
    <dbReference type="NCBI Taxonomy" id="2030807"/>
    <lineage>
        <taxon>Bacteria</taxon>
        <taxon>Candidatus Aerophobota</taxon>
    </lineage>
</organism>
<evidence type="ECO:0000256" key="1">
    <source>
        <dbReference type="ARBA" id="ARBA00022801"/>
    </source>
</evidence>
<dbReference type="Proteomes" id="UP000885660">
    <property type="component" value="Unassembled WGS sequence"/>
</dbReference>
<accession>A0A7V0QTB4</accession>
<feature type="domain" description="Inosine/uridine-preferring nucleoside hydrolase" evidence="3">
    <location>
        <begin position="4"/>
        <end position="273"/>
    </location>
</feature>
<evidence type="ECO:0000313" key="4">
    <source>
        <dbReference type="EMBL" id="HDN84903.1"/>
    </source>
</evidence>
<dbReference type="AlphaFoldDB" id="A0A7V0QTB4"/>
<dbReference type="InterPro" id="IPR023186">
    <property type="entry name" value="IUNH"/>
</dbReference>
<dbReference type="InterPro" id="IPR036452">
    <property type="entry name" value="Ribo_hydro-like"/>
</dbReference>
<dbReference type="Gene3D" id="3.90.245.10">
    <property type="entry name" value="Ribonucleoside hydrolase-like"/>
    <property type="match status" value="1"/>
</dbReference>
<dbReference type="SUPFAM" id="SSF53590">
    <property type="entry name" value="Nucleoside hydrolase"/>
    <property type="match status" value="1"/>
</dbReference>
<dbReference type="InterPro" id="IPR001910">
    <property type="entry name" value="Inosine/uridine_hydrolase_dom"/>
</dbReference>
<dbReference type="EMBL" id="DRBC01000240">
    <property type="protein sequence ID" value="HDN84903.1"/>
    <property type="molecule type" value="Genomic_DNA"/>
</dbReference>
<keyword evidence="1 4" id="KW-0378">Hydrolase</keyword>